<reference evidence="6 7" key="1">
    <citation type="submission" date="2023-07" db="EMBL/GenBank/DDBJ databases">
        <title>Sorghum-associated microbial communities from plants grown in Nebraska, USA.</title>
        <authorList>
            <person name="Schachtman D."/>
        </authorList>
    </citation>
    <scope>NUCLEOTIDE SEQUENCE [LARGE SCALE GENOMIC DNA]</scope>
    <source>
        <strain evidence="6 7">BE313</strain>
    </source>
</reference>
<dbReference type="Pfam" id="PF13458">
    <property type="entry name" value="Peripla_BP_6"/>
    <property type="match status" value="1"/>
</dbReference>
<dbReference type="Proteomes" id="UP001180487">
    <property type="component" value="Unassembled WGS sequence"/>
</dbReference>
<evidence type="ECO:0000256" key="1">
    <source>
        <dbReference type="ARBA" id="ARBA00010062"/>
    </source>
</evidence>
<dbReference type="SUPFAM" id="SSF53822">
    <property type="entry name" value="Periplasmic binding protein-like I"/>
    <property type="match status" value="1"/>
</dbReference>
<gene>
    <name evidence="6" type="ORF">J2X19_002205</name>
</gene>
<dbReference type="Gene3D" id="3.40.50.2300">
    <property type="match status" value="2"/>
</dbReference>
<evidence type="ECO:0000256" key="4">
    <source>
        <dbReference type="ARBA" id="ARBA00022970"/>
    </source>
</evidence>
<evidence type="ECO:0000259" key="5">
    <source>
        <dbReference type="Pfam" id="PF13458"/>
    </source>
</evidence>
<proteinExistence type="inferred from homology"/>
<dbReference type="InterPro" id="IPR000709">
    <property type="entry name" value="Leu_Ile_Val-bd"/>
</dbReference>
<accession>A0ABU2C860</accession>
<dbReference type="RefSeq" id="WP_310373172.1">
    <property type="nucleotide sequence ID" value="NZ_JAVDXT010000002.1"/>
</dbReference>
<feature type="domain" description="Leucine-binding protein" evidence="5">
    <location>
        <begin position="16"/>
        <end position="355"/>
    </location>
</feature>
<protein>
    <submittedName>
        <fullName evidence="6">ABC-type branched-subunit amino acid transport system substrate-binding protein</fullName>
    </submittedName>
</protein>
<sequence length="364" mass="38279">MAFAIAGGAYAQEQVVKIGVTGPLSGPNAFIGKDNENGVRLAVEDLNAKKMVVGGKTLKFELASEDDQCDPKSGVSVAQKLVDGGVKFVMGPYCSGVAIPASRIYSEGNVVVSTVGSNPKVTMGGYKNLFRIMAGDNEIGARLAFYAANVLKVKNVAVIDDRTAYGQGLVDEFSKEAKKLGLNIVAQEFTTDKSTDFSAILTSLKAKNPDVILLGGYAPQAGPMVRQMKSLGINAKLMGGDAICTAELGKLAGDAATDTVLCAQGGVVLEKTAEGPAFKAKYKKRFNIDPDAYAPSFYDQTMFVGQSMQKADSVNPEKVGAEIYKTTYKGMSGTFAFDEKGNLKSAPITVYTFKGGVPSALGAY</sequence>
<keyword evidence="2" id="KW-0813">Transport</keyword>
<evidence type="ECO:0000256" key="3">
    <source>
        <dbReference type="ARBA" id="ARBA00022729"/>
    </source>
</evidence>
<organism evidence="6 7">
    <name type="scientific">Rhodoferax ferrireducens</name>
    <dbReference type="NCBI Taxonomy" id="192843"/>
    <lineage>
        <taxon>Bacteria</taxon>
        <taxon>Pseudomonadati</taxon>
        <taxon>Pseudomonadota</taxon>
        <taxon>Betaproteobacteria</taxon>
        <taxon>Burkholderiales</taxon>
        <taxon>Comamonadaceae</taxon>
        <taxon>Rhodoferax</taxon>
    </lineage>
</organism>
<name>A0ABU2C860_9BURK</name>
<keyword evidence="3" id="KW-0732">Signal</keyword>
<keyword evidence="4" id="KW-0029">Amino-acid transport</keyword>
<evidence type="ECO:0000313" key="6">
    <source>
        <dbReference type="EMBL" id="MDR7377526.1"/>
    </source>
</evidence>
<evidence type="ECO:0000313" key="7">
    <source>
        <dbReference type="Proteomes" id="UP001180487"/>
    </source>
</evidence>
<dbReference type="PRINTS" id="PR00337">
    <property type="entry name" value="LEUILEVALBP"/>
</dbReference>
<dbReference type="PANTHER" id="PTHR47151:SF2">
    <property type="entry name" value="AMINO ACID BINDING PROTEIN"/>
    <property type="match status" value="1"/>
</dbReference>
<dbReference type="InterPro" id="IPR028082">
    <property type="entry name" value="Peripla_BP_I"/>
</dbReference>
<comment type="caution">
    <text evidence="6">The sequence shown here is derived from an EMBL/GenBank/DDBJ whole genome shotgun (WGS) entry which is preliminary data.</text>
</comment>
<dbReference type="InterPro" id="IPR028081">
    <property type="entry name" value="Leu-bd"/>
</dbReference>
<dbReference type="CDD" id="cd06342">
    <property type="entry name" value="PBP1_ABC_LIVBP-like"/>
    <property type="match status" value="1"/>
</dbReference>
<dbReference type="EMBL" id="JAVDXT010000002">
    <property type="protein sequence ID" value="MDR7377526.1"/>
    <property type="molecule type" value="Genomic_DNA"/>
</dbReference>
<comment type="similarity">
    <text evidence="1">Belongs to the leucine-binding protein family.</text>
</comment>
<evidence type="ECO:0000256" key="2">
    <source>
        <dbReference type="ARBA" id="ARBA00022448"/>
    </source>
</evidence>
<dbReference type="PANTHER" id="PTHR47151">
    <property type="entry name" value="LEU/ILE/VAL-BINDING ABC TRANSPORTER SUBUNIT"/>
    <property type="match status" value="1"/>
</dbReference>
<keyword evidence="7" id="KW-1185">Reference proteome</keyword>